<keyword evidence="11" id="KW-1278">Translocase</keyword>
<dbReference type="InterPro" id="IPR008972">
    <property type="entry name" value="Cupredoxin"/>
</dbReference>
<proteinExistence type="inferred from homology"/>
<dbReference type="AlphaFoldDB" id="A0AAU7N3N6"/>
<evidence type="ECO:0000256" key="15">
    <source>
        <dbReference type="ARBA" id="ARBA00023136"/>
    </source>
</evidence>
<evidence type="ECO:0000256" key="18">
    <source>
        <dbReference type="SAM" id="Phobius"/>
    </source>
</evidence>
<name>A0AAU7N3N6_9TREM</name>
<evidence type="ECO:0000256" key="10">
    <source>
        <dbReference type="ARBA" id="ARBA00022842"/>
    </source>
</evidence>
<evidence type="ECO:0000256" key="1">
    <source>
        <dbReference type="ARBA" id="ARBA00001935"/>
    </source>
</evidence>
<evidence type="ECO:0000256" key="5">
    <source>
        <dbReference type="ARBA" id="ARBA00015946"/>
    </source>
</evidence>
<dbReference type="EMBL" id="PP860916">
    <property type="protein sequence ID" value="XBQ65890.1"/>
    <property type="molecule type" value="Genomic_DNA"/>
</dbReference>
<comment type="subcellular location">
    <subcellularLocation>
        <location evidence="2">Membrane</location>
        <topology evidence="2">Multi-pass membrane protein</topology>
    </subcellularLocation>
</comment>
<keyword evidence="14" id="KW-0186">Copper</keyword>
<keyword evidence="8 18" id="KW-0812">Transmembrane</keyword>
<keyword evidence="6" id="KW-0813">Transport</keyword>
<feature type="domain" description="Cytochrome oxidase subunit II transmembrane region profile" evidence="20">
    <location>
        <begin position="1"/>
        <end position="78"/>
    </location>
</feature>
<keyword evidence="15 18" id="KW-0472">Membrane</keyword>
<dbReference type="InterPro" id="IPR002429">
    <property type="entry name" value="CcO_II-like_C"/>
</dbReference>
<dbReference type="Gene3D" id="1.10.287.90">
    <property type="match status" value="1"/>
</dbReference>
<comment type="cofactor">
    <cofactor evidence="1">
        <name>Cu cation</name>
        <dbReference type="ChEBI" id="CHEBI:23378"/>
    </cofactor>
</comment>
<evidence type="ECO:0000256" key="2">
    <source>
        <dbReference type="ARBA" id="ARBA00004141"/>
    </source>
</evidence>
<dbReference type="PANTHER" id="PTHR22888">
    <property type="entry name" value="CYTOCHROME C OXIDASE, SUBUNIT II"/>
    <property type="match status" value="1"/>
</dbReference>
<dbReference type="GO" id="GO:0016020">
    <property type="term" value="C:membrane"/>
    <property type="evidence" value="ECO:0007669"/>
    <property type="project" value="UniProtKB-SubCell"/>
</dbReference>
<dbReference type="Pfam" id="PF00116">
    <property type="entry name" value="COX2"/>
    <property type="match status" value="1"/>
</dbReference>
<dbReference type="GO" id="GO:0005507">
    <property type="term" value="F:copper ion binding"/>
    <property type="evidence" value="ECO:0007669"/>
    <property type="project" value="InterPro"/>
</dbReference>
<evidence type="ECO:0000256" key="7">
    <source>
        <dbReference type="ARBA" id="ARBA00022660"/>
    </source>
</evidence>
<reference evidence="21" key="1">
    <citation type="submission" date="2024-05" db="EMBL/GenBank/DDBJ databases">
        <title>Complete mitochondrial genome and phylogenetic analysis of Dollfustrema vaneyi (Trematoda: Bucephalidae).</title>
        <authorList>
            <person name="Hu Y."/>
            <person name="Wang T.G."/>
            <person name="Li X.W."/>
            <person name="Zhang D."/>
        </authorList>
    </citation>
    <scope>NUCLEOTIDE SEQUENCE</scope>
</reference>
<organism evidence="21">
    <name type="scientific">Dollfustrema vaneyi</name>
    <dbReference type="NCBI Taxonomy" id="438518"/>
    <lineage>
        <taxon>Eukaryota</taxon>
        <taxon>Metazoa</taxon>
        <taxon>Spiralia</taxon>
        <taxon>Lophotrochozoa</taxon>
        <taxon>Platyhelminthes</taxon>
        <taxon>Trematoda</taxon>
        <taxon>Digenea</taxon>
        <taxon>Strigeidida</taxon>
        <taxon>Strigeoidea</taxon>
        <taxon>Bucephalidae</taxon>
        <taxon>Dollfustrema</taxon>
    </lineage>
</organism>
<evidence type="ECO:0000259" key="20">
    <source>
        <dbReference type="PROSITE" id="PS50999"/>
    </source>
</evidence>
<evidence type="ECO:0000256" key="9">
    <source>
        <dbReference type="ARBA" id="ARBA00022723"/>
    </source>
</evidence>
<comment type="similarity">
    <text evidence="3">Belongs to the cytochrome c oxidase subunit 2 family.</text>
</comment>
<feature type="transmembrane region" description="Helical" evidence="18">
    <location>
        <begin position="50"/>
        <end position="68"/>
    </location>
</feature>
<feature type="transmembrane region" description="Helical" evidence="18">
    <location>
        <begin position="9"/>
        <end position="30"/>
    </location>
</feature>
<evidence type="ECO:0000259" key="19">
    <source>
        <dbReference type="PROSITE" id="PS50857"/>
    </source>
</evidence>
<dbReference type="PROSITE" id="PS00078">
    <property type="entry name" value="COX2"/>
    <property type="match status" value="1"/>
</dbReference>
<dbReference type="PRINTS" id="PR01166">
    <property type="entry name" value="CYCOXIDASEII"/>
</dbReference>
<gene>
    <name evidence="21" type="primary">cox2</name>
</gene>
<keyword evidence="21" id="KW-0496">Mitochondrion</keyword>
<evidence type="ECO:0000256" key="11">
    <source>
        <dbReference type="ARBA" id="ARBA00022967"/>
    </source>
</evidence>
<evidence type="ECO:0000256" key="17">
    <source>
        <dbReference type="ARBA" id="ARBA00049512"/>
    </source>
</evidence>
<evidence type="ECO:0000256" key="14">
    <source>
        <dbReference type="ARBA" id="ARBA00023008"/>
    </source>
</evidence>
<dbReference type="SUPFAM" id="SSF81464">
    <property type="entry name" value="Cytochrome c oxidase subunit II-like, transmembrane region"/>
    <property type="match status" value="1"/>
</dbReference>
<evidence type="ECO:0000256" key="13">
    <source>
        <dbReference type="ARBA" id="ARBA00022989"/>
    </source>
</evidence>
<evidence type="ECO:0000313" key="21">
    <source>
        <dbReference type="EMBL" id="XBQ65890.1"/>
    </source>
</evidence>
<dbReference type="InterPro" id="IPR001505">
    <property type="entry name" value="Copper_CuA"/>
</dbReference>
<evidence type="ECO:0000256" key="6">
    <source>
        <dbReference type="ARBA" id="ARBA00022448"/>
    </source>
</evidence>
<sequence>MVGPSYYHLVWYVLCLSVFIIVLVVVMLFFQVLSHRGVSPVEGDSKFVEFLWTFIPSLFVGVLCYMNIRHLDRVVVSEFYKGVKVVGRQWYWSYASVDTGGVLYDSVITDFVDGVDKPLRMEYGKNHTLYITSADVIHSFSIPFLGIKGDAVPGRVNQIFFNPDVMGSHVGYCSELCGVGHAYMPIVLEVIDHGV</sequence>
<dbReference type="Gene3D" id="2.60.40.420">
    <property type="entry name" value="Cupredoxins - blue copper proteins"/>
    <property type="match status" value="1"/>
</dbReference>
<accession>A0AAU7N3N6</accession>
<protein>
    <recommendedName>
        <fullName evidence="5">Cytochrome c oxidase subunit 2</fullName>
        <ecNumber evidence="4">7.1.1.9</ecNumber>
    </recommendedName>
    <alternativeName>
        <fullName evidence="16">Cytochrome c oxidase polypeptide II</fullName>
    </alternativeName>
</protein>
<keyword evidence="13 18" id="KW-1133">Transmembrane helix</keyword>
<keyword evidence="10" id="KW-0460">Magnesium</keyword>
<dbReference type="PANTHER" id="PTHR22888:SF9">
    <property type="entry name" value="CYTOCHROME C OXIDASE SUBUNIT 2"/>
    <property type="match status" value="1"/>
</dbReference>
<dbReference type="PROSITE" id="PS50857">
    <property type="entry name" value="COX2_CUA"/>
    <property type="match status" value="1"/>
</dbReference>
<evidence type="ECO:0000256" key="16">
    <source>
        <dbReference type="ARBA" id="ARBA00031389"/>
    </source>
</evidence>
<evidence type="ECO:0000256" key="12">
    <source>
        <dbReference type="ARBA" id="ARBA00022982"/>
    </source>
</evidence>
<dbReference type="GO" id="GO:0004129">
    <property type="term" value="F:cytochrome-c oxidase activity"/>
    <property type="evidence" value="ECO:0007669"/>
    <property type="project" value="UniProtKB-EC"/>
</dbReference>
<dbReference type="EC" id="7.1.1.9" evidence="4"/>
<dbReference type="PROSITE" id="PS50999">
    <property type="entry name" value="COX2_TM"/>
    <property type="match status" value="1"/>
</dbReference>
<dbReference type="SUPFAM" id="SSF49503">
    <property type="entry name" value="Cupredoxins"/>
    <property type="match status" value="1"/>
</dbReference>
<keyword evidence="7" id="KW-0679">Respiratory chain</keyword>
<dbReference type="InterPro" id="IPR036257">
    <property type="entry name" value="Cyt_c_oxidase_su2_TM_sf"/>
</dbReference>
<keyword evidence="9" id="KW-0479">Metal-binding</keyword>
<evidence type="ECO:0000256" key="8">
    <source>
        <dbReference type="ARBA" id="ARBA00022692"/>
    </source>
</evidence>
<dbReference type="GO" id="GO:0042773">
    <property type="term" value="P:ATP synthesis coupled electron transport"/>
    <property type="evidence" value="ECO:0007669"/>
    <property type="project" value="TreeGrafter"/>
</dbReference>
<evidence type="ECO:0000256" key="3">
    <source>
        <dbReference type="ARBA" id="ARBA00007866"/>
    </source>
</evidence>
<dbReference type="InterPro" id="IPR011759">
    <property type="entry name" value="Cyt_c_oxidase_su2_TM_dom"/>
</dbReference>
<feature type="domain" description="Cytochrome oxidase subunit II copper A binding" evidence="19">
    <location>
        <begin position="78"/>
        <end position="195"/>
    </location>
</feature>
<comment type="catalytic activity">
    <reaction evidence="17">
        <text>4 Fe(II)-[cytochrome c] + O2 + 8 H(+)(in) = 4 Fe(III)-[cytochrome c] + 2 H2O + 4 H(+)(out)</text>
        <dbReference type="Rhea" id="RHEA:11436"/>
        <dbReference type="Rhea" id="RHEA-COMP:10350"/>
        <dbReference type="Rhea" id="RHEA-COMP:14399"/>
        <dbReference type="ChEBI" id="CHEBI:15377"/>
        <dbReference type="ChEBI" id="CHEBI:15378"/>
        <dbReference type="ChEBI" id="CHEBI:15379"/>
        <dbReference type="ChEBI" id="CHEBI:29033"/>
        <dbReference type="ChEBI" id="CHEBI:29034"/>
        <dbReference type="EC" id="7.1.1.9"/>
    </reaction>
    <physiologicalReaction direction="left-to-right" evidence="17">
        <dbReference type="Rhea" id="RHEA:11437"/>
    </physiologicalReaction>
</comment>
<evidence type="ECO:0000256" key="4">
    <source>
        <dbReference type="ARBA" id="ARBA00012949"/>
    </source>
</evidence>
<keyword evidence="12" id="KW-0249">Electron transport</keyword>
<dbReference type="InterPro" id="IPR045187">
    <property type="entry name" value="CcO_II"/>
</dbReference>
<geneLocation type="mitochondrion" evidence="21"/>